<dbReference type="OrthoDB" id="10266999at2759"/>
<dbReference type="PANTHER" id="PTHR10845:SF192">
    <property type="entry name" value="DOUBLE HIT, ISOFORM B"/>
    <property type="match status" value="1"/>
</dbReference>
<dbReference type="AlphaFoldDB" id="A0A0R3T7C7"/>
<feature type="region of interest" description="Disordered" evidence="1">
    <location>
        <begin position="322"/>
        <end position="364"/>
    </location>
</feature>
<proteinExistence type="predicted"/>
<gene>
    <name evidence="3" type="ORF">HNAJ_LOCUS2964</name>
</gene>
<feature type="region of interest" description="Disordered" evidence="1">
    <location>
        <begin position="60"/>
        <end position="99"/>
    </location>
</feature>
<keyword evidence="4" id="KW-1185">Reference proteome</keyword>
<evidence type="ECO:0000256" key="1">
    <source>
        <dbReference type="SAM" id="MobiDB-lite"/>
    </source>
</evidence>
<evidence type="ECO:0000313" key="4">
    <source>
        <dbReference type="Proteomes" id="UP000278807"/>
    </source>
</evidence>
<dbReference type="PRINTS" id="PR01301">
    <property type="entry name" value="RGSPROTEIN"/>
</dbReference>
<dbReference type="Pfam" id="PF00615">
    <property type="entry name" value="RGS"/>
    <property type="match status" value="1"/>
</dbReference>
<reference evidence="5" key="1">
    <citation type="submission" date="2017-02" db="UniProtKB">
        <authorList>
            <consortium name="WormBaseParasite"/>
        </authorList>
    </citation>
    <scope>IDENTIFICATION</scope>
</reference>
<evidence type="ECO:0000259" key="2">
    <source>
        <dbReference type="PROSITE" id="PS50132"/>
    </source>
</evidence>
<dbReference type="InterPro" id="IPR036305">
    <property type="entry name" value="RGS_sf"/>
</dbReference>
<feature type="compositionally biased region" description="Gly residues" evidence="1">
    <location>
        <begin position="332"/>
        <end position="346"/>
    </location>
</feature>
<evidence type="ECO:0000313" key="5">
    <source>
        <dbReference type="WBParaSite" id="HNAJ_0000296501-mRNA-1"/>
    </source>
</evidence>
<evidence type="ECO:0000313" key="3">
    <source>
        <dbReference type="EMBL" id="VDN98823.1"/>
    </source>
</evidence>
<protein>
    <submittedName>
        <fullName evidence="5">RGS domain-containing protein</fullName>
    </submittedName>
</protein>
<dbReference type="EMBL" id="UZAE01001606">
    <property type="protein sequence ID" value="VDN98823.1"/>
    <property type="molecule type" value="Genomic_DNA"/>
</dbReference>
<dbReference type="SMART" id="SM00315">
    <property type="entry name" value="RGS"/>
    <property type="match status" value="1"/>
</dbReference>
<dbReference type="STRING" id="102285.A0A0R3T7C7"/>
<feature type="domain" description="RGS" evidence="2">
    <location>
        <begin position="489"/>
        <end position="605"/>
    </location>
</feature>
<dbReference type="InterPro" id="IPR044926">
    <property type="entry name" value="RGS_subdomain_2"/>
</dbReference>
<name>A0A0R3T7C7_RODNA</name>
<feature type="compositionally biased region" description="Low complexity" evidence="1">
    <location>
        <begin position="88"/>
        <end position="99"/>
    </location>
</feature>
<dbReference type="PROSITE" id="PS50132">
    <property type="entry name" value="RGS"/>
    <property type="match status" value="1"/>
</dbReference>
<dbReference type="SUPFAM" id="SSF48097">
    <property type="entry name" value="Regulator of G-protein signaling, RGS"/>
    <property type="match status" value="1"/>
</dbReference>
<dbReference type="Gene3D" id="1.10.167.10">
    <property type="entry name" value="Regulator of G-protein Signalling 4, domain 2"/>
    <property type="match status" value="1"/>
</dbReference>
<dbReference type="Proteomes" id="UP000278807">
    <property type="component" value="Unassembled WGS sequence"/>
</dbReference>
<accession>A0A0R3T7C7</accession>
<reference evidence="3 4" key="2">
    <citation type="submission" date="2018-11" db="EMBL/GenBank/DDBJ databases">
        <authorList>
            <consortium name="Pathogen Informatics"/>
        </authorList>
    </citation>
    <scope>NUCLEOTIDE SEQUENCE [LARGE SCALE GENOMIC DNA]</scope>
</reference>
<sequence length="613" mass="67071">MASGPLVFIHPVLDERSGNSGGSVSHHHSSTPGPPPCPKSNEVGMVLSRLGDDLFYWNAASTTTPSHHPHHHHINQSSHGPQHHQTRQQQQATASFSSSASSSWDLSANHLTADHWINSPRGHSDPNLQRFFIRFNQSVPHPHLLHARCREKTCGRFSNELAFNNCMYNSSAESSSAICPPSCTPTPMSTGTLTLASPRRGGGGGGGDGSWMVPWQQHRPSAHPQTQQQGLNNKEDFFNTAGSYQNYAGFDGTATKIVNNRGEFFPSANPHPSLPLQPQTHPSTVVHSQMSTTLASHRVVNPTCENPFENVEEFPLKQQISSESQCVRGEGDVGVGGVPKSGGGSNGSPSSSTGGGGGGGNRIIQSANSIQSATVFSKRGIGTISPLNRRTSATGWTAHSRWMPTLGRGPVAFVGAVAVLVPGESGVRVRPLMETGKRSTHSTDEPHRPEAQLLEPRTSYEEVLSWSESFDNLMRCFTSPEGAANTIHLLTSLLSWAVGQKAFREFLRSEYSEENILFWLACEDLKEETYSKAVEEKARLIYEDYISILSPKEVSLDSRVRDVINRNMTQPTPHTFDEAQLQIYTLMQRDSYPRFLNSRIYKDLLAMTKGENS</sequence>
<feature type="region of interest" description="Disordered" evidence="1">
    <location>
        <begin position="13"/>
        <end position="43"/>
    </location>
</feature>
<dbReference type="InterPro" id="IPR016137">
    <property type="entry name" value="RGS"/>
</dbReference>
<dbReference type="PANTHER" id="PTHR10845">
    <property type="entry name" value="REGULATOR OF G PROTEIN SIGNALING"/>
    <property type="match status" value="1"/>
</dbReference>
<organism evidence="5">
    <name type="scientific">Rodentolepis nana</name>
    <name type="common">Dwarf tapeworm</name>
    <name type="synonym">Hymenolepis nana</name>
    <dbReference type="NCBI Taxonomy" id="102285"/>
    <lineage>
        <taxon>Eukaryota</taxon>
        <taxon>Metazoa</taxon>
        <taxon>Spiralia</taxon>
        <taxon>Lophotrochozoa</taxon>
        <taxon>Platyhelminthes</taxon>
        <taxon>Cestoda</taxon>
        <taxon>Eucestoda</taxon>
        <taxon>Cyclophyllidea</taxon>
        <taxon>Hymenolepididae</taxon>
        <taxon>Rodentolepis</taxon>
    </lineage>
</organism>
<dbReference type="FunFam" id="1.10.167.10:FF:000001">
    <property type="entry name" value="Putative regulator of g-protein signaling 12"/>
    <property type="match status" value="1"/>
</dbReference>
<dbReference type="WBParaSite" id="HNAJ_0000296501-mRNA-1">
    <property type="protein sequence ID" value="HNAJ_0000296501-mRNA-1"/>
    <property type="gene ID" value="HNAJ_0000296501"/>
</dbReference>